<keyword evidence="1 5" id="KW-0245">EGF-like domain</keyword>
<dbReference type="SMART" id="SM00282">
    <property type="entry name" value="LamG"/>
    <property type="match status" value="2"/>
</dbReference>
<dbReference type="InterPro" id="IPR018097">
    <property type="entry name" value="EGF_Ca-bd_CS"/>
</dbReference>
<dbReference type="PROSITE" id="PS50026">
    <property type="entry name" value="EGF_3"/>
    <property type="match status" value="2"/>
</dbReference>
<feature type="non-terminal residue" evidence="10">
    <location>
        <position position="665"/>
    </location>
</feature>
<comment type="caution">
    <text evidence="10">The sequence shown here is derived from an EMBL/GenBank/DDBJ whole genome shotgun (WGS) entry which is preliminary data.</text>
</comment>
<dbReference type="InterPro" id="IPR013320">
    <property type="entry name" value="ConA-like_dom_sf"/>
</dbReference>
<dbReference type="PANTHER" id="PTHR15036">
    <property type="entry name" value="PIKACHURIN-LIKE PROTEIN"/>
    <property type="match status" value="1"/>
</dbReference>
<dbReference type="SUPFAM" id="SSF57196">
    <property type="entry name" value="EGF/Laminin"/>
    <property type="match status" value="1"/>
</dbReference>
<dbReference type="SMART" id="SM00181">
    <property type="entry name" value="EGF"/>
    <property type="match status" value="3"/>
</dbReference>
<feature type="non-terminal residue" evidence="10">
    <location>
        <position position="1"/>
    </location>
</feature>
<dbReference type="Gene3D" id="2.60.120.200">
    <property type="match status" value="2"/>
</dbReference>
<evidence type="ECO:0000256" key="6">
    <source>
        <dbReference type="SAM" id="MobiDB-lite"/>
    </source>
</evidence>
<evidence type="ECO:0000256" key="5">
    <source>
        <dbReference type="PROSITE-ProRule" id="PRU00076"/>
    </source>
</evidence>
<accession>A0AAV2SEI8</accession>
<feature type="disulfide bond" evidence="5">
    <location>
        <begin position="153"/>
        <end position="163"/>
    </location>
</feature>
<comment type="caution">
    <text evidence="5">Lacks conserved residue(s) required for the propagation of feature annotation.</text>
</comment>
<feature type="domain" description="Laminin G" evidence="8">
    <location>
        <begin position="187"/>
        <end position="390"/>
    </location>
</feature>
<evidence type="ECO:0000313" key="11">
    <source>
        <dbReference type="Proteomes" id="UP001497623"/>
    </source>
</evidence>
<keyword evidence="3" id="KW-0677">Repeat</keyword>
<feature type="domain" description="Laminin G" evidence="8">
    <location>
        <begin position="1"/>
        <end position="146"/>
    </location>
</feature>
<evidence type="ECO:0000259" key="9">
    <source>
        <dbReference type="PROSITE" id="PS50026"/>
    </source>
</evidence>
<dbReference type="SMART" id="SM00179">
    <property type="entry name" value="EGF_CA"/>
    <property type="match status" value="1"/>
</dbReference>
<dbReference type="PANTHER" id="PTHR15036:SF85">
    <property type="entry name" value="SP2353, ISOFORM A"/>
    <property type="match status" value="1"/>
</dbReference>
<dbReference type="AlphaFoldDB" id="A0AAV2SEI8"/>
<proteinExistence type="predicted"/>
<dbReference type="GO" id="GO:0005509">
    <property type="term" value="F:calcium ion binding"/>
    <property type="evidence" value="ECO:0007669"/>
    <property type="project" value="InterPro"/>
</dbReference>
<keyword evidence="7" id="KW-0472">Membrane</keyword>
<evidence type="ECO:0008006" key="12">
    <source>
        <dbReference type="Google" id="ProtNLM"/>
    </source>
</evidence>
<dbReference type="FunFam" id="2.10.25.10:FF:000066">
    <property type="entry name" value="FAT atypical cadherin 4"/>
    <property type="match status" value="1"/>
</dbReference>
<keyword evidence="7" id="KW-0812">Transmembrane</keyword>
<dbReference type="PROSITE" id="PS50025">
    <property type="entry name" value="LAM_G_DOMAIN"/>
    <property type="match status" value="2"/>
</dbReference>
<evidence type="ECO:0000313" key="10">
    <source>
        <dbReference type="EMBL" id="CAL4184112.1"/>
    </source>
</evidence>
<dbReference type="InterPro" id="IPR001791">
    <property type="entry name" value="Laminin_G"/>
</dbReference>
<feature type="disulfide bond" evidence="5">
    <location>
        <begin position="464"/>
        <end position="473"/>
    </location>
</feature>
<keyword evidence="7" id="KW-1133">Transmembrane helix</keyword>
<dbReference type="GO" id="GO:0016020">
    <property type="term" value="C:membrane"/>
    <property type="evidence" value="ECO:0007669"/>
    <property type="project" value="UniProtKB-SubCell"/>
</dbReference>
<feature type="domain" description="EGF-like" evidence="9">
    <location>
        <begin position="438"/>
        <end position="474"/>
    </location>
</feature>
<gene>
    <name evidence="10" type="ORF">MNOR_LOCUS35763</name>
</gene>
<evidence type="ECO:0000256" key="7">
    <source>
        <dbReference type="SAM" id="Phobius"/>
    </source>
</evidence>
<dbReference type="InterPro" id="IPR050372">
    <property type="entry name" value="Neurexin-related_CASP"/>
</dbReference>
<feature type="region of interest" description="Disordered" evidence="6">
    <location>
        <begin position="75"/>
        <end position="109"/>
    </location>
</feature>
<dbReference type="Gene3D" id="2.10.25.10">
    <property type="entry name" value="Laminin"/>
    <property type="match status" value="1"/>
</dbReference>
<evidence type="ECO:0000256" key="3">
    <source>
        <dbReference type="ARBA" id="ARBA00022737"/>
    </source>
</evidence>
<dbReference type="Proteomes" id="UP001497623">
    <property type="component" value="Unassembled WGS sequence"/>
</dbReference>
<evidence type="ECO:0000256" key="2">
    <source>
        <dbReference type="ARBA" id="ARBA00022729"/>
    </source>
</evidence>
<dbReference type="Pfam" id="PF02210">
    <property type="entry name" value="Laminin_G_2"/>
    <property type="match status" value="2"/>
</dbReference>
<dbReference type="InterPro" id="IPR001881">
    <property type="entry name" value="EGF-like_Ca-bd_dom"/>
</dbReference>
<feature type="domain" description="EGF-like" evidence="9">
    <location>
        <begin position="149"/>
        <end position="184"/>
    </location>
</feature>
<dbReference type="PROSITE" id="PS00022">
    <property type="entry name" value="EGF_1"/>
    <property type="match status" value="2"/>
</dbReference>
<dbReference type="CDD" id="cd00054">
    <property type="entry name" value="EGF_CA"/>
    <property type="match status" value="2"/>
</dbReference>
<protein>
    <recommendedName>
        <fullName evidence="12">Neural-cadherin 2</fullName>
    </recommendedName>
</protein>
<dbReference type="PROSITE" id="PS00010">
    <property type="entry name" value="ASX_HYDROXYL"/>
    <property type="match status" value="1"/>
</dbReference>
<dbReference type="SUPFAM" id="SSF49899">
    <property type="entry name" value="Concanavalin A-like lectins/glucanases"/>
    <property type="match status" value="2"/>
</dbReference>
<name>A0AAV2SEI8_MEGNR</name>
<evidence type="ECO:0000259" key="8">
    <source>
        <dbReference type="PROSITE" id="PS50025"/>
    </source>
</evidence>
<feature type="disulfide bond" evidence="5">
    <location>
        <begin position="174"/>
        <end position="183"/>
    </location>
</feature>
<evidence type="ECO:0000256" key="4">
    <source>
        <dbReference type="ARBA" id="ARBA00023157"/>
    </source>
</evidence>
<keyword evidence="4 5" id="KW-1015">Disulfide bond</keyword>
<dbReference type="PROSITE" id="PS01186">
    <property type="entry name" value="EGF_2"/>
    <property type="match status" value="2"/>
</dbReference>
<reference evidence="10 11" key="1">
    <citation type="submission" date="2024-05" db="EMBL/GenBank/DDBJ databases">
        <authorList>
            <person name="Wallberg A."/>
        </authorList>
    </citation>
    <scope>NUCLEOTIDE SEQUENCE [LARGE SCALE GENOMIC DNA]</scope>
</reference>
<dbReference type="InterPro" id="IPR000742">
    <property type="entry name" value="EGF"/>
</dbReference>
<dbReference type="GO" id="GO:0048513">
    <property type="term" value="P:animal organ development"/>
    <property type="evidence" value="ECO:0007669"/>
    <property type="project" value="UniProtKB-ARBA"/>
</dbReference>
<keyword evidence="2" id="KW-0732">Signal</keyword>
<dbReference type="PROSITE" id="PS01187">
    <property type="entry name" value="EGF_CA"/>
    <property type="match status" value="1"/>
</dbReference>
<dbReference type="CDD" id="cd00110">
    <property type="entry name" value="LamG"/>
    <property type="match status" value="2"/>
</dbReference>
<organism evidence="10 11">
    <name type="scientific">Meganyctiphanes norvegica</name>
    <name type="common">Northern krill</name>
    <name type="synonym">Thysanopoda norvegica</name>
    <dbReference type="NCBI Taxonomy" id="48144"/>
    <lineage>
        <taxon>Eukaryota</taxon>
        <taxon>Metazoa</taxon>
        <taxon>Ecdysozoa</taxon>
        <taxon>Arthropoda</taxon>
        <taxon>Crustacea</taxon>
        <taxon>Multicrustacea</taxon>
        <taxon>Malacostraca</taxon>
        <taxon>Eumalacostraca</taxon>
        <taxon>Eucarida</taxon>
        <taxon>Euphausiacea</taxon>
        <taxon>Euphausiidae</taxon>
        <taxon>Meganyctiphanes</taxon>
    </lineage>
</organism>
<feature type="transmembrane region" description="Helical" evidence="7">
    <location>
        <begin position="487"/>
        <end position="510"/>
    </location>
</feature>
<keyword evidence="11" id="KW-1185">Reference proteome</keyword>
<sequence length="665" mass="70891">PAMMTVQLVEGRPQLLLDGHMGSINLQINTSIADGTWHTLHVLLDQQGAVLLADLCGRGWSRGVQEDSHCAAQSAWPKRASSRPWSNPGPLQVGGVPHDTPTAKAHGWANAPTTQNLHGCIQRLSVNGQLVDLGSPASSSGSTSGCGVQQAACDGSCGHRGHCVGGLHHPRCDCDPGWTGTTCATPTLPVSLGHISYIKVALSFSPDPKSIELQLRLRTKQTTGRILYLTAQKTQATIMLQLLFYLQNGVACLSVIESSETPRVACIDGRPVNDGHWHVLRAERHGHNLVLSLDDGDGWRHNESLADHYTSDHDDSVGAPITVFVDKQDGLTVGGEPHFAESKLLTVNNDLTDSCIDDLRLSGRSLPLSSSVNSSQWGQVSASEQVTDGCDKADVCLNKTCAPPLTCTPHWTEPKCTCGPGRWLSISSDGVSSGTCLDVDECSVGPCLHGGTCVNKDPGFTCQCLPGYTGDHCQWPVQPAADQQGQLAGPAALAAITASVLLLVLLAVLLSIKLHRLRCAAANRGGNAKHTLISSTNFNFNKDIICHDRCEDRDKELQNQKTKGDKKETHGDTQEMIVVHLKEKLTASGKLKGAAGFPYLYNSYLPHIISIWIETNPVNLVEGVGGVCDVSVGRTGHLFFQDDLRAYAYEGDGSSSGSGLSTISG</sequence>
<dbReference type="InterPro" id="IPR000152">
    <property type="entry name" value="EGF-type_Asp/Asn_hydroxyl_site"/>
</dbReference>
<dbReference type="Pfam" id="PF00008">
    <property type="entry name" value="EGF"/>
    <property type="match status" value="1"/>
</dbReference>
<dbReference type="EMBL" id="CAXKWB010061256">
    <property type="protein sequence ID" value="CAL4184112.1"/>
    <property type="molecule type" value="Genomic_DNA"/>
</dbReference>
<evidence type="ECO:0000256" key="1">
    <source>
        <dbReference type="ARBA" id="ARBA00022536"/>
    </source>
</evidence>